<keyword evidence="3" id="KW-1185">Reference proteome</keyword>
<evidence type="ECO:0000313" key="3">
    <source>
        <dbReference type="Proteomes" id="UP000293874"/>
    </source>
</evidence>
<dbReference type="RefSeq" id="WP_130540839.1">
    <property type="nucleotide sequence ID" value="NZ_CP042431.1"/>
</dbReference>
<evidence type="ECO:0000256" key="1">
    <source>
        <dbReference type="SAM" id="Phobius"/>
    </source>
</evidence>
<reference evidence="2 3" key="1">
    <citation type="submission" date="2019-02" db="EMBL/GenBank/DDBJ databases">
        <title>Genomic Encyclopedia of Type Strains, Phase IV (KMG-IV): sequencing the most valuable type-strain genomes for metagenomic binning, comparative biology and taxonomic classification.</title>
        <authorList>
            <person name="Goeker M."/>
        </authorList>
    </citation>
    <scope>NUCLEOTIDE SEQUENCE [LARGE SCALE GENOMIC DNA]</scope>
    <source>
        <strain evidence="2 3">DSM 18116</strain>
    </source>
</reference>
<organism evidence="2 3">
    <name type="scientific">Pseudobacter ginsenosidimutans</name>
    <dbReference type="NCBI Taxonomy" id="661488"/>
    <lineage>
        <taxon>Bacteria</taxon>
        <taxon>Pseudomonadati</taxon>
        <taxon>Bacteroidota</taxon>
        <taxon>Chitinophagia</taxon>
        <taxon>Chitinophagales</taxon>
        <taxon>Chitinophagaceae</taxon>
        <taxon>Pseudobacter</taxon>
    </lineage>
</organism>
<protein>
    <submittedName>
        <fullName evidence="2">Uncharacterized protein</fullName>
    </submittedName>
</protein>
<proteinExistence type="predicted"/>
<name>A0A4Q7N645_9BACT</name>
<dbReference type="AlphaFoldDB" id="A0A4Q7N645"/>
<accession>A0A4Q7N645</accession>
<dbReference type="EMBL" id="SGXA01000001">
    <property type="protein sequence ID" value="RZS76543.1"/>
    <property type="molecule type" value="Genomic_DNA"/>
</dbReference>
<feature type="transmembrane region" description="Helical" evidence="1">
    <location>
        <begin position="44"/>
        <end position="68"/>
    </location>
</feature>
<comment type="caution">
    <text evidence="2">The sequence shown here is derived from an EMBL/GenBank/DDBJ whole genome shotgun (WGS) entry which is preliminary data.</text>
</comment>
<feature type="transmembrane region" description="Helical" evidence="1">
    <location>
        <begin position="6"/>
        <end position="23"/>
    </location>
</feature>
<dbReference type="Proteomes" id="UP000293874">
    <property type="component" value="Unassembled WGS sequence"/>
</dbReference>
<sequence>MQLPLIALILIISLTVISAYRLFRQKRVEKAPSSLWMSGRKARWLLYSGLMLLGVSMGIITGITIAAVFELADILTWLIIVCILFFTGICAFICHRIEKKEK</sequence>
<gene>
    <name evidence="2" type="ORF">EV199_2429</name>
</gene>
<keyword evidence="1" id="KW-1133">Transmembrane helix</keyword>
<evidence type="ECO:0000313" key="2">
    <source>
        <dbReference type="EMBL" id="RZS76543.1"/>
    </source>
</evidence>
<keyword evidence="1" id="KW-0472">Membrane</keyword>
<feature type="transmembrane region" description="Helical" evidence="1">
    <location>
        <begin position="74"/>
        <end position="94"/>
    </location>
</feature>
<keyword evidence="1" id="KW-0812">Transmembrane</keyword>